<keyword evidence="2" id="KW-1185">Reference proteome</keyword>
<protein>
    <submittedName>
        <fullName evidence="1">Uncharacterized protein</fullName>
    </submittedName>
</protein>
<sequence>MPTQENVERLNMNGQPKMISHCLLDIASAIPLGLLSYFKVPNVEPKDNEEKKGVGTRGQKYIYGHLPEAMREASPKTTSAYQRCPMYIALTNPEII</sequence>
<reference evidence="1" key="1">
    <citation type="journal article" date="2023" name="bioRxiv">
        <title>Scaffold-level genome assemblies of two parasitoid biocontrol wasps reveal the parthenogenesis mechanism and an associated novel virus.</title>
        <authorList>
            <person name="Inwood S."/>
            <person name="Skelly J."/>
            <person name="Guhlin J."/>
            <person name="Harrop T."/>
            <person name="Goldson S."/>
            <person name="Dearden P."/>
        </authorList>
    </citation>
    <scope>NUCLEOTIDE SEQUENCE</scope>
    <source>
        <strain evidence="1">Lincoln</strain>
        <tissue evidence="1">Whole body</tissue>
    </source>
</reference>
<evidence type="ECO:0000313" key="2">
    <source>
        <dbReference type="Proteomes" id="UP001168972"/>
    </source>
</evidence>
<dbReference type="EMBL" id="JAQQBR010000001">
    <property type="protein sequence ID" value="KAK0182459.1"/>
    <property type="molecule type" value="Genomic_DNA"/>
</dbReference>
<accession>A0AA39G6I7</accession>
<dbReference type="Proteomes" id="UP001168972">
    <property type="component" value="Unassembled WGS sequence"/>
</dbReference>
<reference evidence="1" key="2">
    <citation type="submission" date="2023-03" db="EMBL/GenBank/DDBJ databases">
        <authorList>
            <person name="Inwood S.N."/>
            <person name="Skelly J.G."/>
            <person name="Guhlin J."/>
            <person name="Harrop T.W.R."/>
            <person name="Goldson S.G."/>
            <person name="Dearden P.K."/>
        </authorList>
    </citation>
    <scope>NUCLEOTIDE SEQUENCE</scope>
    <source>
        <strain evidence="1">Lincoln</strain>
        <tissue evidence="1">Whole body</tissue>
    </source>
</reference>
<comment type="caution">
    <text evidence="1">The sequence shown here is derived from an EMBL/GenBank/DDBJ whole genome shotgun (WGS) entry which is preliminary data.</text>
</comment>
<organism evidence="1 2">
    <name type="scientific">Microctonus hyperodae</name>
    <name type="common">Parasitoid wasp</name>
    <dbReference type="NCBI Taxonomy" id="165561"/>
    <lineage>
        <taxon>Eukaryota</taxon>
        <taxon>Metazoa</taxon>
        <taxon>Ecdysozoa</taxon>
        <taxon>Arthropoda</taxon>
        <taxon>Hexapoda</taxon>
        <taxon>Insecta</taxon>
        <taxon>Pterygota</taxon>
        <taxon>Neoptera</taxon>
        <taxon>Endopterygota</taxon>
        <taxon>Hymenoptera</taxon>
        <taxon>Apocrita</taxon>
        <taxon>Ichneumonoidea</taxon>
        <taxon>Braconidae</taxon>
        <taxon>Euphorinae</taxon>
        <taxon>Microctonus</taxon>
    </lineage>
</organism>
<evidence type="ECO:0000313" key="1">
    <source>
        <dbReference type="EMBL" id="KAK0182459.1"/>
    </source>
</evidence>
<gene>
    <name evidence="1" type="ORF">PV327_000600</name>
</gene>
<dbReference type="AlphaFoldDB" id="A0AA39G6I7"/>
<name>A0AA39G6I7_MICHY</name>
<proteinExistence type="predicted"/>